<dbReference type="WBParaSite" id="PEQ_0000570301-mRNA-1">
    <property type="protein sequence ID" value="PEQ_0000570301-mRNA-1"/>
    <property type="gene ID" value="PEQ_0000570301"/>
</dbReference>
<proteinExistence type="predicted"/>
<evidence type="ECO:0000313" key="2">
    <source>
        <dbReference type="WBParaSite" id="PEQ_0000570301-mRNA-1"/>
    </source>
</evidence>
<accession>A0A914RGS8</accession>
<protein>
    <submittedName>
        <fullName evidence="2">EB domain-containing protein</fullName>
    </submittedName>
</protein>
<dbReference type="Proteomes" id="UP000887564">
    <property type="component" value="Unplaced"/>
</dbReference>
<reference evidence="2" key="1">
    <citation type="submission" date="2022-11" db="UniProtKB">
        <authorList>
            <consortium name="WormBaseParasite"/>
        </authorList>
    </citation>
    <scope>IDENTIFICATION</scope>
</reference>
<sequence>STCASGFCVCAEGELIINDECVGSQNKETSCIGGSICLASMCTCPEGTRLIYGECIAQTTTLSVEYTTAANVAERRMVGSLCRGNCDPLKGLDCVGESYCIYGMCVCIGGLVNTGYECASAVSRKTANPGQSCAEGQICTGGSKC</sequence>
<dbReference type="AlphaFoldDB" id="A0A914RGS8"/>
<evidence type="ECO:0000313" key="1">
    <source>
        <dbReference type="Proteomes" id="UP000887564"/>
    </source>
</evidence>
<keyword evidence="1" id="KW-1185">Reference proteome</keyword>
<organism evidence="1 2">
    <name type="scientific">Parascaris equorum</name>
    <name type="common">Equine roundworm</name>
    <dbReference type="NCBI Taxonomy" id="6256"/>
    <lineage>
        <taxon>Eukaryota</taxon>
        <taxon>Metazoa</taxon>
        <taxon>Ecdysozoa</taxon>
        <taxon>Nematoda</taxon>
        <taxon>Chromadorea</taxon>
        <taxon>Rhabditida</taxon>
        <taxon>Spirurina</taxon>
        <taxon>Ascaridomorpha</taxon>
        <taxon>Ascaridoidea</taxon>
        <taxon>Ascarididae</taxon>
        <taxon>Parascaris</taxon>
    </lineage>
</organism>
<name>A0A914RGS8_PAREQ</name>